<feature type="region of interest" description="Disordered" evidence="1">
    <location>
        <begin position="93"/>
        <end position="123"/>
    </location>
</feature>
<dbReference type="SUPFAM" id="SSF54495">
    <property type="entry name" value="UBC-like"/>
    <property type="match status" value="1"/>
</dbReference>
<dbReference type="EMBL" id="BRXZ01000452">
    <property type="protein sequence ID" value="GMI11934.1"/>
    <property type="molecule type" value="Genomic_DNA"/>
</dbReference>
<organism evidence="2 3">
    <name type="scientific">Triparma retinervis</name>
    <dbReference type="NCBI Taxonomy" id="2557542"/>
    <lineage>
        <taxon>Eukaryota</taxon>
        <taxon>Sar</taxon>
        <taxon>Stramenopiles</taxon>
        <taxon>Ochrophyta</taxon>
        <taxon>Bolidophyceae</taxon>
        <taxon>Parmales</taxon>
        <taxon>Triparmaceae</taxon>
        <taxon>Triparma</taxon>
    </lineage>
</organism>
<reference evidence="2" key="1">
    <citation type="submission" date="2022-07" db="EMBL/GenBank/DDBJ databases">
        <title>Genome analysis of Parmales, a sister group of diatoms, reveals the evolutionary specialization of diatoms from phago-mixotrophs to photoautotrophs.</title>
        <authorList>
            <person name="Ban H."/>
            <person name="Sato S."/>
            <person name="Yoshikawa S."/>
            <person name="Kazumasa Y."/>
            <person name="Nakamura Y."/>
            <person name="Ichinomiya M."/>
            <person name="Saitoh K."/>
            <person name="Sato N."/>
            <person name="Blanc-Mathieu R."/>
            <person name="Endo H."/>
            <person name="Kuwata A."/>
            <person name="Ogata H."/>
        </authorList>
    </citation>
    <scope>NUCLEOTIDE SEQUENCE</scope>
</reference>
<feature type="non-terminal residue" evidence="2">
    <location>
        <position position="405"/>
    </location>
</feature>
<keyword evidence="3" id="KW-1185">Reference proteome</keyword>
<dbReference type="Proteomes" id="UP001165082">
    <property type="component" value="Unassembled WGS sequence"/>
</dbReference>
<feature type="region of interest" description="Disordered" evidence="1">
    <location>
        <begin position="358"/>
        <end position="381"/>
    </location>
</feature>
<dbReference type="AlphaFoldDB" id="A0A9W7FGK6"/>
<gene>
    <name evidence="2" type="ORF">TrRE_jg6615</name>
</gene>
<evidence type="ECO:0000313" key="2">
    <source>
        <dbReference type="EMBL" id="GMI11934.1"/>
    </source>
</evidence>
<feature type="compositionally biased region" description="Pro residues" evidence="1">
    <location>
        <begin position="104"/>
        <end position="120"/>
    </location>
</feature>
<name>A0A9W7FGK6_9STRA</name>
<proteinExistence type="predicted"/>
<protein>
    <submittedName>
        <fullName evidence="2">Uncharacterized protein</fullName>
    </submittedName>
</protein>
<sequence>MEKTMEKTMVIFSLKSKSRHSGETQIEVLLNCTMPPNYPFNPPLITLTAPPSSLSDYTPNTPVHLSLHWTPSLTLTSAVVDVGVRVKEALLSGEPITQSEHSTSPPPNPTTPSTPPPPPVDVSKLRVGDTVLASLIPSDYTRYPVECLRRPDFISSSRRRSSSSKATSMFSSMMSAAKGVKKGVLEDSYLYVGGEIILELSTPKFGTLSTVDVALPITTLSKLKFRRGESVSFAFKGNQKEPLIYLAKDSEDVVRRVKDTMGAKGVQGKHLKPSQVREVERAVELVTLIQVKEASLDASPPTLQLVEEIMDLYRRSIETFVGLGDERYKGVKEAMVAFLGREDVVRALDGGRIKQTTNATLSDDESDGEEDKAGGGGDKIKEAVKAVEEAVKNAPKEENPKTPEK</sequence>
<comment type="caution">
    <text evidence="2">The sequence shown here is derived from an EMBL/GenBank/DDBJ whole genome shotgun (WGS) entry which is preliminary data.</text>
</comment>
<evidence type="ECO:0000313" key="3">
    <source>
        <dbReference type="Proteomes" id="UP001165082"/>
    </source>
</evidence>
<dbReference type="OrthoDB" id="41148at2759"/>
<accession>A0A9W7FGK6</accession>
<dbReference type="InterPro" id="IPR016135">
    <property type="entry name" value="UBQ-conjugating_enzyme/RWD"/>
</dbReference>
<evidence type="ECO:0000256" key="1">
    <source>
        <dbReference type="SAM" id="MobiDB-lite"/>
    </source>
</evidence>